<gene>
    <name evidence="1" type="ORF">DmAi_24460</name>
</gene>
<evidence type="ECO:0000313" key="2">
    <source>
        <dbReference type="Proteomes" id="UP000548726"/>
    </source>
</evidence>
<evidence type="ECO:0000313" key="1">
    <source>
        <dbReference type="EMBL" id="GFE94387.1"/>
    </source>
</evidence>
<dbReference type="EMBL" id="BLJP01000012">
    <property type="protein sequence ID" value="GFE94387.1"/>
    <property type="molecule type" value="Genomic_DNA"/>
</dbReference>
<accession>A0A6V8IBF0</accession>
<sequence length="247" mass="27396">MTVDASQDTDLLFKIEGFKLSSLSLSRVRTYILLLNNLVGKQKEGVHLSFMQNGSLEAALSIESNTIQKTRDWLYAASSPLGGEPRRALESLRKAIREDGGTGATLWDISAQELILTIDPQEDTSSAPQIFSQKDTLRGRITTLGEAGTGRGYTGIIGGHGKAIRFTYEDSIAPLLKPLLWMGTVELSGDAKWSRDQEGQWKLIYFEATSVRELQQNNLKVISARIRKNGGFGFKEKNLSKFLKDVR</sequence>
<reference evidence="1 2" key="1">
    <citation type="journal article" date="2020" name="Cell Rep.">
        <title>Local necrotic cells trigger systemic immune activation via gut microbiome dysbiosis in Drosophila.</title>
        <authorList>
            <person name="Kosakamoto H."/>
            <person name="Yamauchi T."/>
            <person name="Akuzawa-Tokita Y."/>
            <person name="Nishimura K."/>
            <person name="Soga T."/>
            <person name="Murakami T."/>
            <person name="Mori H."/>
            <person name="Yamamoto K."/>
            <person name="Miyazaki R."/>
            <person name="Koto A."/>
            <person name="Miura M."/>
            <person name="Obata F."/>
        </authorList>
    </citation>
    <scope>NUCLEOTIDE SEQUENCE [LARGE SCALE GENOMIC DNA]</scope>
    <source>
        <strain evidence="1 2">Ai</strain>
    </source>
</reference>
<proteinExistence type="predicted"/>
<dbReference type="AlphaFoldDB" id="A0A6V8IBF0"/>
<name>A0A6V8IBF0_9PROT</name>
<protein>
    <submittedName>
        <fullName evidence="1">Uncharacterized protein</fullName>
    </submittedName>
</protein>
<comment type="caution">
    <text evidence="1">The sequence shown here is derived from an EMBL/GenBank/DDBJ whole genome shotgun (WGS) entry which is preliminary data.</text>
</comment>
<keyword evidence="2" id="KW-1185">Reference proteome</keyword>
<dbReference type="Proteomes" id="UP000548726">
    <property type="component" value="Unassembled WGS sequence"/>
</dbReference>
<organism evidence="1 2">
    <name type="scientific">Acetobacter persici</name>
    <dbReference type="NCBI Taxonomy" id="1076596"/>
    <lineage>
        <taxon>Bacteria</taxon>
        <taxon>Pseudomonadati</taxon>
        <taxon>Pseudomonadota</taxon>
        <taxon>Alphaproteobacteria</taxon>
        <taxon>Acetobacterales</taxon>
        <taxon>Acetobacteraceae</taxon>
        <taxon>Acetobacter</taxon>
    </lineage>
</organism>